<dbReference type="PANTHER" id="PTHR33909:SF1">
    <property type="entry name" value="SEC TRANSLOCON ACCESSORY COMPLEX SUBUNIT YAJC"/>
    <property type="match status" value="1"/>
</dbReference>
<dbReference type="PANTHER" id="PTHR33909">
    <property type="entry name" value="SEC TRANSLOCON ACCESSORY COMPLEX SUBUNIT YAJC"/>
    <property type="match status" value="1"/>
</dbReference>
<keyword evidence="7 10" id="KW-1133">Transmembrane helix</keyword>
<name>A0A7V0Q5F9_UNCW3</name>
<keyword evidence="8" id="KW-0811">Translocation</keyword>
<evidence type="ECO:0000256" key="10">
    <source>
        <dbReference type="SAM" id="Phobius"/>
    </source>
</evidence>
<dbReference type="Proteomes" id="UP000886381">
    <property type="component" value="Unassembled WGS sequence"/>
</dbReference>
<evidence type="ECO:0000256" key="4">
    <source>
        <dbReference type="ARBA" id="ARBA00022475"/>
    </source>
</evidence>
<protein>
    <submittedName>
        <fullName evidence="11">Preprotein translocase subunit YajC</fullName>
    </submittedName>
</protein>
<dbReference type="Pfam" id="PF02699">
    <property type="entry name" value="YajC"/>
    <property type="match status" value="1"/>
</dbReference>
<evidence type="ECO:0000256" key="2">
    <source>
        <dbReference type="ARBA" id="ARBA00006742"/>
    </source>
</evidence>
<dbReference type="AlphaFoldDB" id="A0A7V0Q5F9"/>
<dbReference type="GO" id="GO:0015031">
    <property type="term" value="P:protein transport"/>
    <property type="evidence" value="ECO:0007669"/>
    <property type="project" value="UniProtKB-KW"/>
</dbReference>
<comment type="caution">
    <text evidence="11">The sequence shown here is derived from an EMBL/GenBank/DDBJ whole genome shotgun (WGS) entry which is preliminary data.</text>
</comment>
<evidence type="ECO:0000256" key="7">
    <source>
        <dbReference type="ARBA" id="ARBA00022989"/>
    </source>
</evidence>
<dbReference type="EMBL" id="DRDR01000038">
    <property type="protein sequence ID" value="HDL59979.1"/>
    <property type="molecule type" value="Genomic_DNA"/>
</dbReference>
<keyword evidence="6" id="KW-0653">Protein transport</keyword>
<dbReference type="InterPro" id="IPR003849">
    <property type="entry name" value="Preprotein_translocase_YajC"/>
</dbReference>
<dbReference type="NCBIfam" id="TIGR00739">
    <property type="entry name" value="yajC"/>
    <property type="match status" value="1"/>
</dbReference>
<dbReference type="GO" id="GO:0005886">
    <property type="term" value="C:plasma membrane"/>
    <property type="evidence" value="ECO:0007669"/>
    <property type="project" value="UniProtKB-SubCell"/>
</dbReference>
<evidence type="ECO:0000256" key="8">
    <source>
        <dbReference type="ARBA" id="ARBA00023010"/>
    </source>
</evidence>
<comment type="similarity">
    <text evidence="2">Belongs to the YajC family.</text>
</comment>
<reference evidence="11" key="1">
    <citation type="journal article" date="2020" name="mSystems">
        <title>Genome- and Community-Level Interaction Insights into Carbon Utilization and Element Cycling Functions of Hydrothermarchaeota in Hydrothermal Sediment.</title>
        <authorList>
            <person name="Zhou Z."/>
            <person name="Liu Y."/>
            <person name="Xu W."/>
            <person name="Pan J."/>
            <person name="Luo Z.H."/>
            <person name="Li M."/>
        </authorList>
    </citation>
    <scope>NUCLEOTIDE SEQUENCE [LARGE SCALE GENOMIC DNA]</scope>
    <source>
        <strain evidence="11">HyVt-28</strain>
    </source>
</reference>
<proteinExistence type="inferred from homology"/>
<dbReference type="SMART" id="SM01323">
    <property type="entry name" value="YajC"/>
    <property type="match status" value="1"/>
</dbReference>
<evidence type="ECO:0000256" key="5">
    <source>
        <dbReference type="ARBA" id="ARBA00022692"/>
    </source>
</evidence>
<evidence type="ECO:0000256" key="9">
    <source>
        <dbReference type="ARBA" id="ARBA00023136"/>
    </source>
</evidence>
<accession>A0A7V0Q5F9</accession>
<keyword evidence="4" id="KW-1003">Cell membrane</keyword>
<sequence>MWAQSSQGGGSILGILFPIIIMFAIFYFLLILPQSRAEKRRKEMLSKLKKGDRVVTTGGIIGTIQKVEENIVTLKVAQNTNIKIDKNAVRAVLSPKEETQG</sequence>
<evidence type="ECO:0000256" key="1">
    <source>
        <dbReference type="ARBA" id="ARBA00004162"/>
    </source>
</evidence>
<dbReference type="PRINTS" id="PR01853">
    <property type="entry name" value="YAJCTRNLCASE"/>
</dbReference>
<evidence type="ECO:0000256" key="3">
    <source>
        <dbReference type="ARBA" id="ARBA00022448"/>
    </source>
</evidence>
<evidence type="ECO:0000313" key="11">
    <source>
        <dbReference type="EMBL" id="HDL59979.1"/>
    </source>
</evidence>
<evidence type="ECO:0000256" key="6">
    <source>
        <dbReference type="ARBA" id="ARBA00022927"/>
    </source>
</evidence>
<keyword evidence="5 10" id="KW-0812">Transmembrane</keyword>
<comment type="subcellular location">
    <subcellularLocation>
        <location evidence="1">Cell membrane</location>
        <topology evidence="1">Single-pass membrane protein</topology>
    </subcellularLocation>
</comment>
<keyword evidence="9 10" id="KW-0472">Membrane</keyword>
<gene>
    <name evidence="11" type="primary">yajC</name>
    <name evidence="11" type="ORF">ENH14_00825</name>
</gene>
<organism evidence="11">
    <name type="scientific">candidate division WOR-3 bacterium</name>
    <dbReference type="NCBI Taxonomy" id="2052148"/>
    <lineage>
        <taxon>Bacteria</taxon>
        <taxon>Bacteria division WOR-3</taxon>
    </lineage>
</organism>
<feature type="transmembrane region" description="Helical" evidence="10">
    <location>
        <begin position="12"/>
        <end position="32"/>
    </location>
</feature>
<keyword evidence="3" id="KW-0813">Transport</keyword>